<keyword evidence="2" id="KW-1185">Reference proteome</keyword>
<dbReference type="RefSeq" id="WP_379230176.1">
    <property type="nucleotide sequence ID" value="NZ_JBHSTE010000001.1"/>
</dbReference>
<evidence type="ECO:0000313" key="1">
    <source>
        <dbReference type="EMBL" id="MFC6331195.1"/>
    </source>
</evidence>
<comment type="caution">
    <text evidence="1">The sequence shown here is derived from an EMBL/GenBank/DDBJ whole genome shotgun (WGS) entry which is preliminary data.</text>
</comment>
<accession>A0ABW1V0H7</accession>
<reference evidence="2" key="1">
    <citation type="journal article" date="2019" name="Int. J. Syst. Evol. Microbiol.">
        <title>The Global Catalogue of Microorganisms (GCM) 10K type strain sequencing project: providing services to taxonomists for standard genome sequencing and annotation.</title>
        <authorList>
            <consortium name="The Broad Institute Genomics Platform"/>
            <consortium name="The Broad Institute Genome Sequencing Center for Infectious Disease"/>
            <person name="Wu L."/>
            <person name="Ma J."/>
        </authorList>
    </citation>
    <scope>NUCLEOTIDE SEQUENCE [LARGE SCALE GENOMIC DNA]</scope>
    <source>
        <strain evidence="2">PCU 280</strain>
    </source>
</reference>
<protein>
    <submittedName>
        <fullName evidence="1">Uncharacterized protein</fullName>
    </submittedName>
</protein>
<gene>
    <name evidence="1" type="ORF">ACFP56_01055</name>
</gene>
<evidence type="ECO:0000313" key="2">
    <source>
        <dbReference type="Proteomes" id="UP001596233"/>
    </source>
</evidence>
<name>A0ABW1V0H7_9BACL</name>
<organism evidence="1 2">
    <name type="scientific">Paenibacillus septentrionalis</name>
    <dbReference type="NCBI Taxonomy" id="429342"/>
    <lineage>
        <taxon>Bacteria</taxon>
        <taxon>Bacillati</taxon>
        <taxon>Bacillota</taxon>
        <taxon>Bacilli</taxon>
        <taxon>Bacillales</taxon>
        <taxon>Paenibacillaceae</taxon>
        <taxon>Paenibacillus</taxon>
    </lineage>
</organism>
<dbReference type="EMBL" id="JBHSTE010000001">
    <property type="protein sequence ID" value="MFC6331195.1"/>
    <property type="molecule type" value="Genomic_DNA"/>
</dbReference>
<dbReference type="Proteomes" id="UP001596233">
    <property type="component" value="Unassembled WGS sequence"/>
</dbReference>
<sequence length="71" mass="8029">MKLGNEEQSVRFCTRALQQAMNAIFDADYATAHNIVIKVRTSNRSFMFELSAPRRSHEASDAKRAAYAFST</sequence>
<proteinExistence type="predicted"/>